<dbReference type="InterPro" id="IPR010359">
    <property type="entry name" value="IrrE_HExxH"/>
</dbReference>
<feature type="domain" description="IrrE N-terminal-like" evidence="1">
    <location>
        <begin position="14"/>
        <end position="123"/>
    </location>
</feature>
<comment type="caution">
    <text evidence="2">The sequence shown here is derived from an EMBL/GenBank/DDBJ whole genome shotgun (WGS) entry which is preliminary data.</text>
</comment>
<dbReference type="OrthoDB" id="1707128at2"/>
<dbReference type="AlphaFoldDB" id="A0A163MVD9"/>
<sequence length="156" mass="18219">MLYEKLLNEVVNAGVSVFEVKMQGRIKGLYSDDVIWINEAIDTDSEKYSILAEEFGHYNTSVGNIIDQSKLINRKQEQRARTWAYEYTIPISKIVSAHKAHVKNKFELAEYLGVTEDFVERTIERYIEKYGDYVSYKNFTVCLNPLGVLEWFDFSH</sequence>
<gene>
    <name evidence="2" type="ORF">AV649_11745</name>
</gene>
<protein>
    <recommendedName>
        <fullName evidence="1">IrrE N-terminal-like domain-containing protein</fullName>
    </recommendedName>
</protein>
<evidence type="ECO:0000259" key="1">
    <source>
        <dbReference type="Pfam" id="PF06114"/>
    </source>
</evidence>
<name>A0A163MVD9_9BACI</name>
<accession>A0A163MVD9</accession>
<evidence type="ECO:0000313" key="2">
    <source>
        <dbReference type="EMBL" id="KZE53461.1"/>
    </source>
</evidence>
<dbReference type="Proteomes" id="UP000076510">
    <property type="component" value="Unassembled WGS sequence"/>
</dbReference>
<dbReference type="Pfam" id="PF06114">
    <property type="entry name" value="Peptidase_M78"/>
    <property type="match status" value="1"/>
</dbReference>
<dbReference type="EMBL" id="LQQY01000002">
    <property type="protein sequence ID" value="KZE53461.1"/>
    <property type="molecule type" value="Genomic_DNA"/>
</dbReference>
<organism evidence="2 3">
    <name type="scientific">Rossellomorea marisflavi</name>
    <dbReference type="NCBI Taxonomy" id="189381"/>
    <lineage>
        <taxon>Bacteria</taxon>
        <taxon>Bacillati</taxon>
        <taxon>Bacillota</taxon>
        <taxon>Bacilli</taxon>
        <taxon>Bacillales</taxon>
        <taxon>Bacillaceae</taxon>
        <taxon>Rossellomorea</taxon>
    </lineage>
</organism>
<proteinExistence type="predicted"/>
<evidence type="ECO:0000313" key="3">
    <source>
        <dbReference type="Proteomes" id="UP000076510"/>
    </source>
</evidence>
<reference evidence="3" key="1">
    <citation type="submission" date="2016-01" db="EMBL/GenBank/DDBJ databases">
        <title>Whole genome sequencing of Bhargavaea cecembensis T14.</title>
        <authorList>
            <person name="Hong K.W."/>
        </authorList>
    </citation>
    <scope>NUCLEOTIDE SEQUENCE [LARGE SCALE GENOMIC DNA]</scope>
    <source>
        <strain evidence="3">M19</strain>
    </source>
</reference>